<dbReference type="AlphaFoldDB" id="A0A5C3Q6H1"/>
<evidence type="ECO:0000256" key="1">
    <source>
        <dbReference type="ARBA" id="ARBA00007946"/>
    </source>
</evidence>
<accession>A0A5C3Q6H1</accession>
<dbReference type="Pfam" id="PF06330">
    <property type="entry name" value="TRI5"/>
    <property type="match status" value="1"/>
</dbReference>
<dbReference type="Proteomes" id="UP000305067">
    <property type="component" value="Unassembled WGS sequence"/>
</dbReference>
<dbReference type="EMBL" id="ML178870">
    <property type="protein sequence ID" value="TFK95960.1"/>
    <property type="molecule type" value="Genomic_DNA"/>
</dbReference>
<organism evidence="3 4">
    <name type="scientific">Pterulicium gracile</name>
    <dbReference type="NCBI Taxonomy" id="1884261"/>
    <lineage>
        <taxon>Eukaryota</taxon>
        <taxon>Fungi</taxon>
        <taxon>Dikarya</taxon>
        <taxon>Basidiomycota</taxon>
        <taxon>Agaricomycotina</taxon>
        <taxon>Agaricomycetes</taxon>
        <taxon>Agaricomycetidae</taxon>
        <taxon>Agaricales</taxon>
        <taxon>Pleurotineae</taxon>
        <taxon>Pterulaceae</taxon>
        <taxon>Pterulicium</taxon>
    </lineage>
</organism>
<dbReference type="SFLD" id="SFLDG01021">
    <property type="entry name" value="Trichodiene_Synthase_Like"/>
    <property type="match status" value="1"/>
</dbReference>
<keyword evidence="2" id="KW-0456">Lyase</keyword>
<dbReference type="Gene3D" id="1.10.600.10">
    <property type="entry name" value="Farnesyl Diphosphate Synthase"/>
    <property type="match status" value="1"/>
</dbReference>
<dbReference type="SUPFAM" id="SSF48576">
    <property type="entry name" value="Terpenoid synthases"/>
    <property type="match status" value="1"/>
</dbReference>
<keyword evidence="4" id="KW-1185">Reference proteome</keyword>
<protein>
    <submittedName>
        <fullName evidence="3">Isoprenoid synthase domain-containing protein</fullName>
    </submittedName>
</protein>
<proteinExistence type="inferred from homology"/>
<dbReference type="InterPro" id="IPR008949">
    <property type="entry name" value="Isoprenoid_synthase_dom_sf"/>
</dbReference>
<dbReference type="OrthoDB" id="2998174at2759"/>
<evidence type="ECO:0000256" key="2">
    <source>
        <dbReference type="ARBA" id="ARBA00023239"/>
    </source>
</evidence>
<comment type="similarity">
    <text evidence="1">Belongs to the trichodiene synthase family.</text>
</comment>
<evidence type="ECO:0000313" key="3">
    <source>
        <dbReference type="EMBL" id="TFK95960.1"/>
    </source>
</evidence>
<sequence length="316" mass="36045">MPSAEPVIVSPIVLPEKSAFLPSLLGRLQTSLNYELDAKLPCHEVTDAVEAAFTAYGIEFENSRFYRACIQVGVAVGDKMYPHHPVAVKVYTAIYSALAAIIDDQTNTMREDVEEFHQRFFANLPQKNPFLALFAATLHQTQEHYDPIIARFILLSSLHYINISLLETRTEYRGMPAKQGGERWAYYFRDKEGICEAYAYFCFPKATCPDISVFLQAIPEMCIPINYINDLFSFYKEEAAGEDTNYIHQRAKYHQKTVADVMQEMTDETIACHERVLLILQGHDGYLDAWLGYVAGFITFHKSCSRYRLKEIGQGC</sequence>
<reference evidence="3 4" key="1">
    <citation type="journal article" date="2019" name="Nat. Ecol. Evol.">
        <title>Megaphylogeny resolves global patterns of mushroom evolution.</title>
        <authorList>
            <person name="Varga T."/>
            <person name="Krizsan K."/>
            <person name="Foldi C."/>
            <person name="Dima B."/>
            <person name="Sanchez-Garcia M."/>
            <person name="Sanchez-Ramirez S."/>
            <person name="Szollosi G.J."/>
            <person name="Szarkandi J.G."/>
            <person name="Papp V."/>
            <person name="Albert L."/>
            <person name="Andreopoulos W."/>
            <person name="Angelini C."/>
            <person name="Antonin V."/>
            <person name="Barry K.W."/>
            <person name="Bougher N.L."/>
            <person name="Buchanan P."/>
            <person name="Buyck B."/>
            <person name="Bense V."/>
            <person name="Catcheside P."/>
            <person name="Chovatia M."/>
            <person name="Cooper J."/>
            <person name="Damon W."/>
            <person name="Desjardin D."/>
            <person name="Finy P."/>
            <person name="Geml J."/>
            <person name="Haridas S."/>
            <person name="Hughes K."/>
            <person name="Justo A."/>
            <person name="Karasinski D."/>
            <person name="Kautmanova I."/>
            <person name="Kiss B."/>
            <person name="Kocsube S."/>
            <person name="Kotiranta H."/>
            <person name="LaButti K.M."/>
            <person name="Lechner B.E."/>
            <person name="Liimatainen K."/>
            <person name="Lipzen A."/>
            <person name="Lukacs Z."/>
            <person name="Mihaltcheva S."/>
            <person name="Morgado L.N."/>
            <person name="Niskanen T."/>
            <person name="Noordeloos M.E."/>
            <person name="Ohm R.A."/>
            <person name="Ortiz-Santana B."/>
            <person name="Ovrebo C."/>
            <person name="Racz N."/>
            <person name="Riley R."/>
            <person name="Savchenko A."/>
            <person name="Shiryaev A."/>
            <person name="Soop K."/>
            <person name="Spirin V."/>
            <person name="Szebenyi C."/>
            <person name="Tomsovsky M."/>
            <person name="Tulloss R.E."/>
            <person name="Uehling J."/>
            <person name="Grigoriev I.V."/>
            <person name="Vagvolgyi C."/>
            <person name="Papp T."/>
            <person name="Martin F.M."/>
            <person name="Miettinen O."/>
            <person name="Hibbett D.S."/>
            <person name="Nagy L.G."/>
        </authorList>
    </citation>
    <scope>NUCLEOTIDE SEQUENCE [LARGE SCALE GENOMIC DNA]</scope>
    <source>
        <strain evidence="3 4">CBS 309.79</strain>
    </source>
</reference>
<name>A0A5C3Q6H1_9AGAR</name>
<dbReference type="GO" id="GO:0016838">
    <property type="term" value="F:carbon-oxygen lyase activity, acting on phosphates"/>
    <property type="evidence" value="ECO:0007669"/>
    <property type="project" value="InterPro"/>
</dbReference>
<gene>
    <name evidence="3" type="ORF">BDV98DRAFT_576944</name>
</gene>
<evidence type="ECO:0000313" key="4">
    <source>
        <dbReference type="Proteomes" id="UP000305067"/>
    </source>
</evidence>
<dbReference type="SFLD" id="SFLDS00005">
    <property type="entry name" value="Isoprenoid_Synthase_Type_I"/>
    <property type="match status" value="1"/>
</dbReference>
<dbReference type="STRING" id="1884261.A0A5C3Q6H1"/>
<dbReference type="InterPro" id="IPR024652">
    <property type="entry name" value="Trichodiene_synth"/>
</dbReference>